<keyword evidence="2" id="KW-0813">Transport</keyword>
<evidence type="ECO:0000256" key="1">
    <source>
        <dbReference type="ARBA" id="ARBA00008520"/>
    </source>
</evidence>
<evidence type="ECO:0000256" key="7">
    <source>
        <dbReference type="ARBA" id="ARBA00023288"/>
    </source>
</evidence>
<feature type="signal peptide" evidence="8">
    <location>
        <begin position="1"/>
        <end position="20"/>
    </location>
</feature>
<dbReference type="SUPFAM" id="SSF53850">
    <property type="entry name" value="Periplasmic binding protein-like II"/>
    <property type="match status" value="1"/>
</dbReference>
<dbReference type="Pfam" id="PF01547">
    <property type="entry name" value="SBP_bac_1"/>
    <property type="match status" value="1"/>
</dbReference>
<keyword evidence="4 8" id="KW-0732">Signal</keyword>
<dbReference type="EMBL" id="BAABLM010000012">
    <property type="protein sequence ID" value="GAA4686153.1"/>
    <property type="molecule type" value="Genomic_DNA"/>
</dbReference>
<name>A0ABP8WE36_9MICO</name>
<evidence type="ECO:0000256" key="6">
    <source>
        <dbReference type="ARBA" id="ARBA00023139"/>
    </source>
</evidence>
<proteinExistence type="inferred from homology"/>
<comment type="similarity">
    <text evidence="1">Belongs to the bacterial solute-binding protein 1 family.</text>
</comment>
<dbReference type="PROSITE" id="PS01037">
    <property type="entry name" value="SBP_BACTERIAL_1"/>
    <property type="match status" value="1"/>
</dbReference>
<protein>
    <submittedName>
        <fullName evidence="9">ABC transporter substrate-binding protein</fullName>
    </submittedName>
</protein>
<dbReference type="Proteomes" id="UP001501295">
    <property type="component" value="Unassembled WGS sequence"/>
</dbReference>
<dbReference type="RefSeq" id="WP_345377324.1">
    <property type="nucleotide sequence ID" value="NZ_BAABLM010000012.1"/>
</dbReference>
<keyword evidence="6" id="KW-0564">Palmitate</keyword>
<evidence type="ECO:0000256" key="2">
    <source>
        <dbReference type="ARBA" id="ARBA00022448"/>
    </source>
</evidence>
<organism evidence="9 10">
    <name type="scientific">Frondihabitans cladoniiphilus</name>
    <dbReference type="NCBI Taxonomy" id="715785"/>
    <lineage>
        <taxon>Bacteria</taxon>
        <taxon>Bacillati</taxon>
        <taxon>Actinomycetota</taxon>
        <taxon>Actinomycetes</taxon>
        <taxon>Micrococcales</taxon>
        <taxon>Microbacteriaceae</taxon>
        <taxon>Frondihabitans</taxon>
    </lineage>
</organism>
<feature type="chain" id="PRO_5045951040" evidence="8">
    <location>
        <begin position="21"/>
        <end position="420"/>
    </location>
</feature>
<dbReference type="InterPro" id="IPR050490">
    <property type="entry name" value="Bact_solute-bd_prot1"/>
</dbReference>
<evidence type="ECO:0000256" key="5">
    <source>
        <dbReference type="ARBA" id="ARBA00023136"/>
    </source>
</evidence>
<reference evidence="10" key="1">
    <citation type="journal article" date="2019" name="Int. J. Syst. Evol. Microbiol.">
        <title>The Global Catalogue of Microorganisms (GCM) 10K type strain sequencing project: providing services to taxonomists for standard genome sequencing and annotation.</title>
        <authorList>
            <consortium name="The Broad Institute Genomics Platform"/>
            <consortium name="The Broad Institute Genome Sequencing Center for Infectious Disease"/>
            <person name="Wu L."/>
            <person name="Ma J."/>
        </authorList>
    </citation>
    <scope>NUCLEOTIDE SEQUENCE [LARGE SCALE GENOMIC DNA]</scope>
    <source>
        <strain evidence="10">JCM 18956</strain>
    </source>
</reference>
<keyword evidence="3" id="KW-1003">Cell membrane</keyword>
<evidence type="ECO:0000256" key="4">
    <source>
        <dbReference type="ARBA" id="ARBA00022729"/>
    </source>
</evidence>
<dbReference type="InterPro" id="IPR006059">
    <property type="entry name" value="SBP"/>
</dbReference>
<accession>A0ABP8WE36</accession>
<evidence type="ECO:0000313" key="10">
    <source>
        <dbReference type="Proteomes" id="UP001501295"/>
    </source>
</evidence>
<keyword evidence="5" id="KW-0472">Membrane</keyword>
<dbReference type="InterPro" id="IPR006061">
    <property type="entry name" value="SBP_1_CS"/>
</dbReference>
<evidence type="ECO:0000256" key="3">
    <source>
        <dbReference type="ARBA" id="ARBA00022475"/>
    </source>
</evidence>
<dbReference type="Gene3D" id="3.40.190.10">
    <property type="entry name" value="Periplasmic binding protein-like II"/>
    <property type="match status" value="2"/>
</dbReference>
<dbReference type="PANTHER" id="PTHR43649:SF33">
    <property type="entry name" value="POLYGALACTURONAN_RHAMNOGALACTURONAN-BINDING PROTEIN YTCQ"/>
    <property type="match status" value="1"/>
</dbReference>
<evidence type="ECO:0000313" key="9">
    <source>
        <dbReference type="EMBL" id="GAA4686153.1"/>
    </source>
</evidence>
<gene>
    <name evidence="9" type="ORF">GCM10025780_35930</name>
</gene>
<evidence type="ECO:0000256" key="8">
    <source>
        <dbReference type="SAM" id="SignalP"/>
    </source>
</evidence>
<comment type="caution">
    <text evidence="9">The sequence shown here is derived from an EMBL/GenBank/DDBJ whole genome shotgun (WGS) entry which is preliminary data.</text>
</comment>
<keyword evidence="7" id="KW-0449">Lipoprotein</keyword>
<dbReference type="PROSITE" id="PS51257">
    <property type="entry name" value="PROKAR_LIPOPROTEIN"/>
    <property type="match status" value="1"/>
</dbReference>
<sequence length="420" mass="44258">MKSKTARVGALILTAATAAALLTGCSSGAGGSSGGTIQVETGFASGSDLLATFTKVTNAYEKSHPGVKFNLIPSSTNYEQDLKVKLASHDVPDMWWTHGWSRDRYSKFLEPLQDQSWNKDVNPQLDAAMRTSSGAIYALPLDTDVAGILYNKSVLTKAGVDPESLTSWSAFDAAAAKIKATGVTPIEVSGKANGPAGNLIDWIAPGKYTDAQLASLKAGTFAGSVYKPIVDQVESWRAAGYINPDYSSATQQDMSKALGAGQAAFIFQQNSVAADALTTSPDAQLGFLPVPSDTGKPYLIGGEMNAFGISKTSSHLTELKAFLKYLAQPANDSALAKAAGSAAGLTTSTSDLGALQTSYDQFVVKDKTRLVPYFDRVYLPNGMWNTLVTTTDSVITGQAQPAEAVNQVGTDFKSLYGQNK</sequence>
<keyword evidence="10" id="KW-1185">Reference proteome</keyword>
<dbReference type="PANTHER" id="PTHR43649">
    <property type="entry name" value="ARABINOSE-BINDING PROTEIN-RELATED"/>
    <property type="match status" value="1"/>
</dbReference>